<dbReference type="NCBIfam" id="NF045768">
    <property type="entry name" value="RubredRD"/>
    <property type="match status" value="1"/>
</dbReference>
<dbReference type="PROSITE" id="PS50903">
    <property type="entry name" value="RUBREDOXIN_LIKE"/>
    <property type="match status" value="1"/>
</dbReference>
<dbReference type="Gene3D" id="2.20.28.10">
    <property type="match status" value="1"/>
</dbReference>
<dbReference type="InterPro" id="IPR050526">
    <property type="entry name" value="Rubredoxin_ET"/>
</dbReference>
<dbReference type="PANTHER" id="PTHR47627:SF1">
    <property type="entry name" value="RUBREDOXIN-1-RELATED"/>
    <property type="match status" value="1"/>
</dbReference>
<proteinExistence type="inferred from homology"/>
<evidence type="ECO:0000256" key="4">
    <source>
        <dbReference type="ARBA" id="ARBA00022982"/>
    </source>
</evidence>
<keyword evidence="4 6" id="KW-0249">Electron transport</keyword>
<dbReference type="PIRSF" id="PIRSF000071">
    <property type="entry name" value="Rubredoxin"/>
    <property type="match status" value="1"/>
</dbReference>
<evidence type="ECO:0000313" key="9">
    <source>
        <dbReference type="Proteomes" id="UP000740830"/>
    </source>
</evidence>
<sequence>MQKYICIVCGYVYDPEIGDEDNGVAPGTSFENVPEDWVCPLCGVGKDQFEVTE</sequence>
<feature type="domain" description="Rubredoxin-like" evidence="7">
    <location>
        <begin position="1"/>
        <end position="52"/>
    </location>
</feature>
<name>A0ABS6C037_9CLOT</name>
<dbReference type="InterPro" id="IPR024934">
    <property type="entry name" value="Rubredoxin-like_dom"/>
</dbReference>
<keyword evidence="5 6" id="KW-0408">Iron</keyword>
<gene>
    <name evidence="8" type="ORF">KPL27_01795</name>
</gene>
<dbReference type="PRINTS" id="PR00163">
    <property type="entry name" value="RUBREDOXIN"/>
</dbReference>
<dbReference type="Proteomes" id="UP000740830">
    <property type="component" value="Unassembled WGS sequence"/>
</dbReference>
<keyword evidence="3 6" id="KW-0479">Metal-binding</keyword>
<evidence type="ECO:0000256" key="1">
    <source>
        <dbReference type="ARBA" id="ARBA00005337"/>
    </source>
</evidence>
<dbReference type="PROSITE" id="PS00202">
    <property type="entry name" value="RUBREDOXIN"/>
    <property type="match status" value="1"/>
</dbReference>
<comment type="similarity">
    <text evidence="1 6">Belongs to the rubredoxin family.</text>
</comment>
<dbReference type="EMBL" id="JAHLDG010000002">
    <property type="protein sequence ID" value="MBU3218844.1"/>
    <property type="molecule type" value="Genomic_DNA"/>
</dbReference>
<evidence type="ECO:0000256" key="5">
    <source>
        <dbReference type="ARBA" id="ARBA00023004"/>
    </source>
</evidence>
<protein>
    <recommendedName>
        <fullName evidence="6">Rubredoxin</fullName>
    </recommendedName>
</protein>
<evidence type="ECO:0000313" key="8">
    <source>
        <dbReference type="EMBL" id="MBU3218844.1"/>
    </source>
</evidence>
<dbReference type="CDD" id="cd00730">
    <property type="entry name" value="rubredoxin"/>
    <property type="match status" value="1"/>
</dbReference>
<dbReference type="RefSeq" id="WP_185158695.1">
    <property type="nucleotide sequence ID" value="NZ_DAVZHE010000006.1"/>
</dbReference>
<keyword evidence="2 6" id="KW-0813">Transport</keyword>
<evidence type="ECO:0000256" key="6">
    <source>
        <dbReference type="PIRNR" id="PIRNR000071"/>
    </source>
</evidence>
<dbReference type="SUPFAM" id="SSF57802">
    <property type="entry name" value="Rubredoxin-like"/>
    <property type="match status" value="1"/>
</dbReference>
<dbReference type="InterPro" id="IPR018527">
    <property type="entry name" value="Rubredoxin_Fe_BS"/>
</dbReference>
<evidence type="ECO:0000259" key="7">
    <source>
        <dbReference type="PROSITE" id="PS50903"/>
    </source>
</evidence>
<organism evidence="8 9">
    <name type="scientific">Clostridium algidicarnis</name>
    <dbReference type="NCBI Taxonomy" id="37659"/>
    <lineage>
        <taxon>Bacteria</taxon>
        <taxon>Bacillati</taxon>
        <taxon>Bacillota</taxon>
        <taxon>Clostridia</taxon>
        <taxon>Eubacteriales</taxon>
        <taxon>Clostridiaceae</taxon>
        <taxon>Clostridium</taxon>
    </lineage>
</organism>
<reference evidence="8 9" key="1">
    <citation type="submission" date="2021-06" db="EMBL/GenBank/DDBJ databases">
        <title>Clostridia strains as spoilage organisms.</title>
        <authorList>
            <person name="Wambui J."/>
            <person name="Stephan R."/>
            <person name="Stevens M.J.A."/>
        </authorList>
    </citation>
    <scope>NUCLEOTIDE SEQUENCE [LARGE SCALE GENOMIC DNA]</scope>
    <source>
        <strain evidence="8 9">CM013</strain>
    </source>
</reference>
<keyword evidence="9" id="KW-1185">Reference proteome</keyword>
<comment type="cofactor">
    <cofactor evidence="6">
        <name>Fe(3+)</name>
        <dbReference type="ChEBI" id="CHEBI:29034"/>
    </cofactor>
    <text evidence="6">Binds 1 Fe(3+) ion per subunit.</text>
</comment>
<dbReference type="InterPro" id="IPR024922">
    <property type="entry name" value="Rubredoxin"/>
</dbReference>
<dbReference type="InterPro" id="IPR024935">
    <property type="entry name" value="Rubredoxin_dom"/>
</dbReference>
<dbReference type="PANTHER" id="PTHR47627">
    <property type="entry name" value="RUBREDOXIN"/>
    <property type="match status" value="1"/>
</dbReference>
<dbReference type="Pfam" id="PF00301">
    <property type="entry name" value="Rubredoxin"/>
    <property type="match status" value="1"/>
</dbReference>
<accession>A0ABS6C037</accession>
<comment type="caution">
    <text evidence="8">The sequence shown here is derived from an EMBL/GenBank/DDBJ whole genome shotgun (WGS) entry which is preliminary data.</text>
</comment>
<evidence type="ECO:0000256" key="3">
    <source>
        <dbReference type="ARBA" id="ARBA00022723"/>
    </source>
</evidence>
<evidence type="ECO:0000256" key="2">
    <source>
        <dbReference type="ARBA" id="ARBA00022448"/>
    </source>
</evidence>